<dbReference type="EMBL" id="BAAAHH010000037">
    <property type="protein sequence ID" value="GAA0965249.1"/>
    <property type="molecule type" value="Genomic_DNA"/>
</dbReference>
<evidence type="ECO:0000313" key="1">
    <source>
        <dbReference type="EMBL" id="GAA0965249.1"/>
    </source>
</evidence>
<dbReference type="NCBIfam" id="TIGR00654">
    <property type="entry name" value="PhzF_family"/>
    <property type="match status" value="1"/>
</dbReference>
<dbReference type="InterPro" id="IPR003719">
    <property type="entry name" value="Phenazine_PhzF-like"/>
</dbReference>
<dbReference type="Proteomes" id="UP001500665">
    <property type="component" value="Unassembled WGS sequence"/>
</dbReference>
<proteinExistence type="predicted"/>
<comment type="caution">
    <text evidence="1">The sequence shown here is derived from an EMBL/GenBank/DDBJ whole genome shotgun (WGS) entry which is preliminary data.</text>
</comment>
<dbReference type="PANTHER" id="PTHR13774:SF32">
    <property type="entry name" value="ANTISENSE-ENHANCING SEQUENCE 1"/>
    <property type="match status" value="1"/>
</dbReference>
<dbReference type="PANTHER" id="PTHR13774">
    <property type="entry name" value="PHENAZINE BIOSYNTHESIS PROTEIN"/>
    <property type="match status" value="1"/>
</dbReference>
<name>A0ABP4CFX4_9ACTN</name>
<reference evidence="2" key="1">
    <citation type="journal article" date="2019" name="Int. J. Syst. Evol. Microbiol.">
        <title>The Global Catalogue of Microorganisms (GCM) 10K type strain sequencing project: providing services to taxonomists for standard genome sequencing and annotation.</title>
        <authorList>
            <consortium name="The Broad Institute Genomics Platform"/>
            <consortium name="The Broad Institute Genome Sequencing Center for Infectious Disease"/>
            <person name="Wu L."/>
            <person name="Ma J."/>
        </authorList>
    </citation>
    <scope>NUCLEOTIDE SEQUENCE [LARGE SCALE GENOMIC DNA]</scope>
    <source>
        <strain evidence="2">JCM 10696</strain>
    </source>
</reference>
<sequence>MTSHHRTGPETRTPLSYRHVDVFAARAFTGNGLAVFPEDPGLSAAQMLAITQELRHFETIFVSRSDEAGEVQARVFDLFEELDFAGHPVLGAAAVLHERAGDLGVRRWRFHLPRRTVAVATRRTAAGYHAELDQGRPEFLATVPAPGRSEIAAALRLPESALADLPLEIVSTGLRYLIVPVVGGLAEARIVRSDFADLMARHGAQFAYLVDVEALEGRHWNNDGVLEDIATGSAAGCVGAYLAKHRIVPVEEEFLLRQGRFTGRPSLLAVLPQGRPEDLHNVRVGGEVTMVARGTLDTLPE</sequence>
<organism evidence="1 2">
    <name type="scientific">Actinocorallia libanotica</name>
    <dbReference type="NCBI Taxonomy" id="46162"/>
    <lineage>
        <taxon>Bacteria</taxon>
        <taxon>Bacillati</taxon>
        <taxon>Actinomycetota</taxon>
        <taxon>Actinomycetes</taxon>
        <taxon>Streptosporangiales</taxon>
        <taxon>Thermomonosporaceae</taxon>
        <taxon>Actinocorallia</taxon>
    </lineage>
</organism>
<dbReference type="PIRSF" id="PIRSF016184">
    <property type="entry name" value="PhzC_PhzF"/>
    <property type="match status" value="1"/>
</dbReference>
<protein>
    <submittedName>
        <fullName evidence="1">PhzF family phenazine biosynthesis protein</fullName>
    </submittedName>
</protein>
<evidence type="ECO:0000313" key="2">
    <source>
        <dbReference type="Proteomes" id="UP001500665"/>
    </source>
</evidence>
<gene>
    <name evidence="1" type="ORF">GCM10009550_65030</name>
</gene>
<keyword evidence="2" id="KW-1185">Reference proteome</keyword>
<dbReference type="Pfam" id="PF02567">
    <property type="entry name" value="PhzC-PhzF"/>
    <property type="match status" value="1"/>
</dbReference>
<accession>A0ABP4CFX4</accession>
<dbReference type="SUPFAM" id="SSF54506">
    <property type="entry name" value="Diaminopimelate epimerase-like"/>
    <property type="match status" value="1"/>
</dbReference>
<dbReference type="Gene3D" id="3.10.310.10">
    <property type="entry name" value="Diaminopimelate Epimerase, Chain A, domain 1"/>
    <property type="match status" value="2"/>
</dbReference>
<dbReference type="RefSeq" id="WP_344245370.1">
    <property type="nucleotide sequence ID" value="NZ_BAAAHH010000037.1"/>
</dbReference>